<dbReference type="RefSeq" id="WP_283716597.1">
    <property type="nucleotide sequence ID" value="NZ_JASJND010000006.1"/>
</dbReference>
<evidence type="ECO:0008006" key="3">
    <source>
        <dbReference type="Google" id="ProtNLM"/>
    </source>
</evidence>
<reference evidence="1 2" key="1">
    <citation type="submission" date="2023-05" db="EMBL/GenBank/DDBJ databases">
        <title>Microbacterium dauci sp.nov., Isolated from Carrot Rhizosphere Soil.</title>
        <authorList>
            <person name="Xiao Z."/>
            <person name="Zheng J."/>
        </authorList>
    </citation>
    <scope>NUCLEOTIDE SEQUENCE [LARGE SCALE GENOMIC DNA]</scope>
    <source>
        <strain evidence="1 2">LX3-4</strain>
    </source>
</reference>
<keyword evidence="2" id="KW-1185">Reference proteome</keyword>
<evidence type="ECO:0000313" key="2">
    <source>
        <dbReference type="Proteomes" id="UP001321481"/>
    </source>
</evidence>
<organism evidence="1 2">
    <name type="scientific">Microbacterium dauci</name>
    <dbReference type="NCBI Taxonomy" id="3048008"/>
    <lineage>
        <taxon>Bacteria</taxon>
        <taxon>Bacillati</taxon>
        <taxon>Actinomycetota</taxon>
        <taxon>Actinomycetes</taxon>
        <taxon>Micrococcales</taxon>
        <taxon>Microbacteriaceae</taxon>
        <taxon>Microbacterium</taxon>
    </lineage>
</organism>
<evidence type="ECO:0000313" key="1">
    <source>
        <dbReference type="EMBL" id="MDJ1114943.1"/>
    </source>
</evidence>
<dbReference type="Proteomes" id="UP001321481">
    <property type="component" value="Unassembled WGS sequence"/>
</dbReference>
<accession>A0ABT6ZG83</accession>
<comment type="caution">
    <text evidence="1">The sequence shown here is derived from an EMBL/GenBank/DDBJ whole genome shotgun (WGS) entry which is preliminary data.</text>
</comment>
<gene>
    <name evidence="1" type="ORF">QNI14_10830</name>
</gene>
<sequence length="203" mass="22687">MSFGAYEGLSDLAGLPREVQIAALMGLITSDGAAPDEIVTIIAANLSGPVTDSEGARQAFLARIVLLRRKPWAYKLELLELVWPHRWTSIAPILARLRTAAGHRNDIAHSYTDVDIGGMLATGRDLREIDPSDYWRRSSTRSGEGIATDLEALESVRRELRELTDSLTPLYHLDSHRSAPMNIDWHMQHPTFLARRFTEQVTT</sequence>
<name>A0ABT6ZG83_9MICO</name>
<proteinExistence type="predicted"/>
<dbReference type="EMBL" id="JASJND010000006">
    <property type="protein sequence ID" value="MDJ1114943.1"/>
    <property type="molecule type" value="Genomic_DNA"/>
</dbReference>
<protein>
    <recommendedName>
        <fullName evidence="3">Transcriptional regulator</fullName>
    </recommendedName>
</protein>